<dbReference type="HOGENOM" id="CLU_326017_0_0_1"/>
<feature type="domain" description="PH" evidence="2">
    <location>
        <begin position="765"/>
        <end position="865"/>
    </location>
</feature>
<sequence>MEEDKKKEILSEEKSFSHLSSELDTQGTPVGEKTPLFFEGPSLDVSPNDASRFLNNESGEVSFGNMSELNVATDLLESLDLRSMYMQGYGHNDALFNSSQSPTKKSGGFSIGRRMNTSNEERIPSLTYTTGSSNGSSRPSVYKDDAVSDIQDDEYADIPQRIIYSNGAASQDDSSEKSNFISSTSSPKSTLVGSLSRPNDYSNETEENGRLSRPISSNGKPLPPLPFSPERVPRALPRTPQLLPSKVNYEMPSDDSLTSETVDYNLQHPLAPIQEAPVEDTTEHVSTSVFDDDVNKSMFSSDSLRKKVQAKLEAKRASDGSFYLSSSQDNDGFSKESVSREQIPNVLDDYMDNGEKVVTNDNYRSPSKRGSVTYKEVPRYSLAAAKIKFSIASQRGRIKSSSSIDNLSAILDSDELHQKLITPIPGSKRTFSNITANDVASQSDFIPSSSQSQKEGAWNISETGTVAYYEPSFEVSDKIAEARESTPISDEGTNNRPRSLEIDRSKSNRVNKPKIGSTAAGAENVAPRPSTSLGFVKRDIFEDKPKSLPKSGRFFIHLNYFRHLSSPFVGDQPGMRISVVTPSQSVQLPWQLNKSNDRLDHDFTFPADDKFAVDFMFFDMPHSSSIQDKNQTFTKSNPQAVNVETKSKTKRLFERLFNRRKKRKLAKSNSLNGGKQKPNKLTKVSGIATLTLSHVKDNCFGKVLVTEIPIRLQAMSGKTGLKLNDVIGNLSLSCLYIPELAVPESEMPITLGQANQDLRHIRQTYIYKEGYIYILEGTSVRRRFAVLSSKKISLYTDKGGDFLLGLKAVGNVRSLSIADCDKEMLNLGITMGILMITDKGVRVKFYSDSEKECTKWIEALNAHSLVLERENQRPWLQEFVKLIQ</sequence>
<dbReference type="RefSeq" id="XP_013019560.1">
    <property type="nucleotide sequence ID" value="XM_013164106.1"/>
</dbReference>
<organism evidence="3 4">
    <name type="scientific">Schizosaccharomyces octosporus (strain yFS286)</name>
    <name type="common">Fission yeast</name>
    <name type="synonym">Octosporomyces octosporus</name>
    <dbReference type="NCBI Taxonomy" id="483514"/>
    <lineage>
        <taxon>Eukaryota</taxon>
        <taxon>Fungi</taxon>
        <taxon>Dikarya</taxon>
        <taxon>Ascomycota</taxon>
        <taxon>Taphrinomycotina</taxon>
        <taxon>Schizosaccharomycetes</taxon>
        <taxon>Schizosaccharomycetales</taxon>
        <taxon>Schizosaccharomycetaceae</taxon>
        <taxon>Schizosaccharomyces</taxon>
    </lineage>
</organism>
<dbReference type="OMA" id="YGHNDAL"/>
<dbReference type="GO" id="GO:1903475">
    <property type="term" value="P:mitotic actomyosin contractile ring assembly"/>
    <property type="evidence" value="ECO:0007669"/>
    <property type="project" value="EnsemblFungi"/>
</dbReference>
<dbReference type="OrthoDB" id="5348480at2759"/>
<gene>
    <name evidence="3" type="ORF">SOCG_01151</name>
</gene>
<dbReference type="SUPFAM" id="SSF50729">
    <property type="entry name" value="PH domain-like"/>
    <property type="match status" value="1"/>
</dbReference>
<evidence type="ECO:0000256" key="1">
    <source>
        <dbReference type="SAM" id="MobiDB-lite"/>
    </source>
</evidence>
<evidence type="ECO:0000313" key="3">
    <source>
        <dbReference type="EMBL" id="EPX70930.1"/>
    </source>
</evidence>
<feature type="compositionally biased region" description="Polar residues" evidence="1">
    <location>
        <begin position="486"/>
        <end position="497"/>
    </location>
</feature>
<accession>S9QX95</accession>
<dbReference type="GO" id="GO:0140693">
    <property type="term" value="F:molecular condensate scaffold activity"/>
    <property type="evidence" value="ECO:0007669"/>
    <property type="project" value="EnsemblFungi"/>
</dbReference>
<feature type="region of interest" description="Disordered" evidence="1">
    <location>
        <begin position="1"/>
        <end position="42"/>
    </location>
</feature>
<dbReference type="PROSITE" id="PS50003">
    <property type="entry name" value="PH_DOMAIN"/>
    <property type="match status" value="1"/>
</dbReference>
<proteinExistence type="predicted"/>
<feature type="compositionally biased region" description="Polar residues" evidence="1">
    <location>
        <begin position="95"/>
        <end position="104"/>
    </location>
</feature>
<dbReference type="CDD" id="cd00821">
    <property type="entry name" value="PH"/>
    <property type="match status" value="1"/>
</dbReference>
<evidence type="ECO:0000259" key="2">
    <source>
        <dbReference type="PROSITE" id="PS50003"/>
    </source>
</evidence>
<dbReference type="Proteomes" id="UP000016088">
    <property type="component" value="Unassembled WGS sequence"/>
</dbReference>
<feature type="compositionally biased region" description="Polar residues" evidence="1">
    <location>
        <begin position="17"/>
        <end position="28"/>
    </location>
</feature>
<evidence type="ECO:0000313" key="4">
    <source>
        <dbReference type="Proteomes" id="UP000016088"/>
    </source>
</evidence>
<dbReference type="GO" id="GO:0090488">
    <property type="term" value="F:polo box domain specific binding"/>
    <property type="evidence" value="ECO:0007669"/>
    <property type="project" value="EnsemblFungi"/>
</dbReference>
<dbReference type="InterPro" id="IPR011993">
    <property type="entry name" value="PH-like_dom_sf"/>
</dbReference>
<dbReference type="SMART" id="SM00233">
    <property type="entry name" value="PH"/>
    <property type="match status" value="1"/>
</dbReference>
<name>S9QX95_SCHOY</name>
<dbReference type="EMBL" id="KE503208">
    <property type="protein sequence ID" value="EPX70930.1"/>
    <property type="molecule type" value="Genomic_DNA"/>
</dbReference>
<keyword evidence="4" id="KW-1185">Reference proteome</keyword>
<feature type="compositionally biased region" description="Basic and acidic residues" evidence="1">
    <location>
        <begin position="1"/>
        <end position="16"/>
    </location>
</feature>
<dbReference type="GO" id="GO:0005634">
    <property type="term" value="C:nucleus"/>
    <property type="evidence" value="ECO:0007669"/>
    <property type="project" value="EnsemblFungi"/>
</dbReference>
<dbReference type="GO" id="GO:0120104">
    <property type="term" value="C:mitotic actomyosin contractile ring, proximal layer"/>
    <property type="evidence" value="ECO:0007669"/>
    <property type="project" value="EnsemblFungi"/>
</dbReference>
<dbReference type="AlphaFoldDB" id="S9QX95"/>
<dbReference type="GO" id="GO:0031106">
    <property type="term" value="P:septin ring organization"/>
    <property type="evidence" value="ECO:0007669"/>
    <property type="project" value="EnsemblFungi"/>
</dbReference>
<reference evidence="3 4" key="1">
    <citation type="journal article" date="2011" name="Science">
        <title>Comparative functional genomics of the fission yeasts.</title>
        <authorList>
            <person name="Rhind N."/>
            <person name="Chen Z."/>
            <person name="Yassour M."/>
            <person name="Thompson D.A."/>
            <person name="Haas B.J."/>
            <person name="Habib N."/>
            <person name="Wapinski I."/>
            <person name="Roy S."/>
            <person name="Lin M.F."/>
            <person name="Heiman D.I."/>
            <person name="Young S.K."/>
            <person name="Furuya K."/>
            <person name="Guo Y."/>
            <person name="Pidoux A."/>
            <person name="Chen H.M."/>
            <person name="Robbertse B."/>
            <person name="Goldberg J.M."/>
            <person name="Aoki K."/>
            <person name="Bayne E.H."/>
            <person name="Berlin A.M."/>
            <person name="Desjardins C.A."/>
            <person name="Dobbs E."/>
            <person name="Dukaj L."/>
            <person name="Fan L."/>
            <person name="FitzGerald M.G."/>
            <person name="French C."/>
            <person name="Gujja S."/>
            <person name="Hansen K."/>
            <person name="Keifenheim D."/>
            <person name="Levin J.Z."/>
            <person name="Mosher R.A."/>
            <person name="Mueller C.A."/>
            <person name="Pfiffner J."/>
            <person name="Priest M."/>
            <person name="Russ C."/>
            <person name="Smialowska A."/>
            <person name="Swoboda P."/>
            <person name="Sykes S.M."/>
            <person name="Vaughn M."/>
            <person name="Vengrova S."/>
            <person name="Yoder R."/>
            <person name="Zeng Q."/>
            <person name="Allshire R."/>
            <person name="Baulcombe D."/>
            <person name="Birren B.W."/>
            <person name="Brown W."/>
            <person name="Ekwall K."/>
            <person name="Kellis M."/>
            <person name="Leatherwood J."/>
            <person name="Levin H."/>
            <person name="Margalit H."/>
            <person name="Martienssen R."/>
            <person name="Nieduszynski C.A."/>
            <person name="Spatafora J.W."/>
            <person name="Friedman N."/>
            <person name="Dalgaard J.Z."/>
            <person name="Baumann P."/>
            <person name="Niki H."/>
            <person name="Regev A."/>
            <person name="Nusbaum C."/>
        </authorList>
    </citation>
    <scope>NUCLEOTIDE SEQUENCE [LARGE SCALE GENOMIC DNA]</scope>
    <source>
        <strain evidence="4">yFS286</strain>
    </source>
</reference>
<feature type="region of interest" description="Disordered" evidence="1">
    <location>
        <begin position="483"/>
        <end position="528"/>
    </location>
</feature>
<dbReference type="GO" id="GO:0071341">
    <property type="term" value="C:medial cortical node"/>
    <property type="evidence" value="ECO:0007669"/>
    <property type="project" value="EnsemblFungi"/>
</dbReference>
<dbReference type="InterPro" id="IPR001849">
    <property type="entry name" value="PH_domain"/>
</dbReference>
<feature type="region of interest" description="Disordered" evidence="1">
    <location>
        <begin position="167"/>
        <end position="256"/>
    </location>
</feature>
<feature type="compositionally biased region" description="Polar residues" evidence="1">
    <location>
        <begin position="126"/>
        <end position="139"/>
    </location>
</feature>
<protein>
    <submittedName>
        <fullName evidence="3">Medial ring protein Mid1</fullName>
    </submittedName>
</protein>
<dbReference type="GO" id="GO:1902408">
    <property type="term" value="P:mitotic cytokinesis, division site positioning"/>
    <property type="evidence" value="ECO:0007669"/>
    <property type="project" value="EnsemblFungi"/>
</dbReference>
<feature type="region of interest" description="Disordered" evidence="1">
    <location>
        <begin position="93"/>
        <end position="148"/>
    </location>
</feature>
<dbReference type="GO" id="GO:0106006">
    <property type="term" value="F:cytoskeletal protein-membrane anchor activity"/>
    <property type="evidence" value="ECO:0007669"/>
    <property type="project" value="EnsemblFungi"/>
</dbReference>
<feature type="compositionally biased region" description="Polar residues" evidence="1">
    <location>
        <begin position="167"/>
        <end position="202"/>
    </location>
</feature>
<dbReference type="VEuPathDB" id="FungiDB:SOCG_01151"/>
<dbReference type="GeneID" id="25030133"/>
<dbReference type="Gene3D" id="2.30.29.30">
    <property type="entry name" value="Pleckstrin-homology domain (PH domain)/Phosphotyrosine-binding domain (PTB)"/>
    <property type="match status" value="1"/>
</dbReference>
<dbReference type="GO" id="GO:0005546">
    <property type="term" value="F:phosphatidylinositol-4,5-bisphosphate binding"/>
    <property type="evidence" value="ECO:0007669"/>
    <property type="project" value="EnsemblFungi"/>
</dbReference>